<dbReference type="EMBL" id="AZBU02000001">
    <property type="protein sequence ID" value="TMS32486.1"/>
    <property type="molecule type" value="Genomic_DNA"/>
</dbReference>
<dbReference type="Gene3D" id="3.30.710.10">
    <property type="entry name" value="Potassium Channel Kv1.1, Chain A"/>
    <property type="match status" value="1"/>
</dbReference>
<dbReference type="InterPro" id="IPR016897">
    <property type="entry name" value="SKP1"/>
</dbReference>
<feature type="domain" description="SKP1 component POZ" evidence="4">
    <location>
        <begin position="16"/>
        <end position="76"/>
    </location>
</feature>
<keyword evidence="3" id="KW-0732">Signal</keyword>
<dbReference type="SUPFAM" id="SSF54695">
    <property type="entry name" value="POZ domain"/>
    <property type="match status" value="1"/>
</dbReference>
<dbReference type="OrthoDB" id="2342932at2759"/>
<dbReference type="Pfam" id="PF03931">
    <property type="entry name" value="Skp1_POZ"/>
    <property type="match status" value="1"/>
</dbReference>
<keyword evidence="2" id="KW-0833">Ubl conjugation pathway</keyword>
<reference evidence="5 6" key="2">
    <citation type="journal article" date="2019" name="G3 (Bethesda)">
        <title>Hybrid Assembly of the Genome of the Entomopathogenic Nematode Steinernema carpocapsae Identifies the X-Chromosome.</title>
        <authorList>
            <person name="Serra L."/>
            <person name="Macchietto M."/>
            <person name="Macias-Munoz A."/>
            <person name="McGill C.J."/>
            <person name="Rodriguez I.M."/>
            <person name="Rodriguez B."/>
            <person name="Murad R."/>
            <person name="Mortazavi A."/>
        </authorList>
    </citation>
    <scope>NUCLEOTIDE SEQUENCE [LARGE SCALE GENOMIC DNA]</scope>
    <source>
        <strain evidence="5 6">ALL</strain>
    </source>
</reference>
<dbReference type="SMART" id="SM00512">
    <property type="entry name" value="Skp1"/>
    <property type="match status" value="1"/>
</dbReference>
<dbReference type="Proteomes" id="UP000298663">
    <property type="component" value="Unassembled WGS sequence"/>
</dbReference>
<dbReference type="STRING" id="34508.A0A4U8UIE9"/>
<keyword evidence="6" id="KW-1185">Reference proteome</keyword>
<evidence type="ECO:0000259" key="4">
    <source>
        <dbReference type="Pfam" id="PF03931"/>
    </source>
</evidence>
<feature type="chain" id="PRO_5020243430" description="SKP1 component POZ domain-containing protein" evidence="3">
    <location>
        <begin position="19"/>
        <end position="138"/>
    </location>
</feature>
<comment type="caution">
    <text evidence="5">The sequence shown here is derived from an EMBL/GenBank/DDBJ whole genome shotgun (WGS) entry which is preliminary data.</text>
</comment>
<proteinExistence type="inferred from homology"/>
<protein>
    <recommendedName>
        <fullName evidence="4">SKP1 component POZ domain-containing protein</fullName>
    </recommendedName>
</protein>
<accession>A0A4U8UIE9</accession>
<feature type="signal peptide" evidence="3">
    <location>
        <begin position="1"/>
        <end position="18"/>
    </location>
</feature>
<evidence type="ECO:0000256" key="1">
    <source>
        <dbReference type="ARBA" id="ARBA00009993"/>
    </source>
</evidence>
<dbReference type="InterPro" id="IPR001232">
    <property type="entry name" value="SKP1-like"/>
</dbReference>
<dbReference type="PANTHER" id="PTHR11165">
    <property type="entry name" value="SKP1"/>
    <property type="match status" value="1"/>
</dbReference>
<sequence>MWIHVIFMFTEAMGLICLKSIDDKILTVERKAARFSGTLVECLQYFGKEVSEPIPVERATEEVFRKVFEWCDYHKDNDEAADELQKGTEEGEEPVKPRYNHSEWDERFMRESILIELVLVAEYLDMKEFVTLLAKEFA</sequence>
<evidence type="ECO:0000256" key="2">
    <source>
        <dbReference type="ARBA" id="ARBA00022786"/>
    </source>
</evidence>
<evidence type="ECO:0000313" key="5">
    <source>
        <dbReference type="EMBL" id="TMS32486.1"/>
    </source>
</evidence>
<name>A0A4U8UIE9_STECR</name>
<evidence type="ECO:0000313" key="6">
    <source>
        <dbReference type="Proteomes" id="UP000298663"/>
    </source>
</evidence>
<reference evidence="5 6" key="1">
    <citation type="journal article" date="2015" name="Genome Biol.">
        <title>Comparative genomics of Steinernema reveals deeply conserved gene regulatory networks.</title>
        <authorList>
            <person name="Dillman A.R."/>
            <person name="Macchietto M."/>
            <person name="Porter C.F."/>
            <person name="Rogers A."/>
            <person name="Williams B."/>
            <person name="Antoshechkin I."/>
            <person name="Lee M.M."/>
            <person name="Goodwin Z."/>
            <person name="Lu X."/>
            <person name="Lewis E.E."/>
            <person name="Goodrich-Blair H."/>
            <person name="Stock S.P."/>
            <person name="Adams B.J."/>
            <person name="Sternberg P.W."/>
            <person name="Mortazavi A."/>
        </authorList>
    </citation>
    <scope>NUCLEOTIDE SEQUENCE [LARGE SCALE GENOMIC DNA]</scope>
    <source>
        <strain evidence="5 6">ALL</strain>
    </source>
</reference>
<dbReference type="InterPro" id="IPR011333">
    <property type="entry name" value="SKP1/BTB/POZ_sf"/>
</dbReference>
<dbReference type="AlphaFoldDB" id="A0A4U8UIE9"/>
<organism evidence="5 6">
    <name type="scientific">Steinernema carpocapsae</name>
    <name type="common">Entomopathogenic nematode</name>
    <dbReference type="NCBI Taxonomy" id="34508"/>
    <lineage>
        <taxon>Eukaryota</taxon>
        <taxon>Metazoa</taxon>
        <taxon>Ecdysozoa</taxon>
        <taxon>Nematoda</taxon>
        <taxon>Chromadorea</taxon>
        <taxon>Rhabditida</taxon>
        <taxon>Tylenchina</taxon>
        <taxon>Panagrolaimomorpha</taxon>
        <taxon>Strongyloidoidea</taxon>
        <taxon>Steinernematidae</taxon>
        <taxon>Steinernema</taxon>
    </lineage>
</organism>
<evidence type="ECO:0000256" key="3">
    <source>
        <dbReference type="SAM" id="SignalP"/>
    </source>
</evidence>
<dbReference type="InterPro" id="IPR016073">
    <property type="entry name" value="Skp1_comp_POZ"/>
</dbReference>
<dbReference type="GO" id="GO:0006511">
    <property type="term" value="P:ubiquitin-dependent protein catabolic process"/>
    <property type="evidence" value="ECO:0007669"/>
    <property type="project" value="InterPro"/>
</dbReference>
<comment type="similarity">
    <text evidence="1">Belongs to the SKP1 family.</text>
</comment>
<gene>
    <name evidence="5" type="ORF">L596_000316</name>
</gene>